<dbReference type="AlphaFoldDB" id="A0A939K395"/>
<gene>
    <name evidence="1" type="ORF">J2I47_02495</name>
</gene>
<protein>
    <submittedName>
        <fullName evidence="1">Uncharacterized protein</fullName>
    </submittedName>
</protein>
<sequence length="173" mass="20457">MTNLNPIKLSDFFNISSDDAYQYKLHLACQSPGGRPLDAYLSGWDNWLSWNQHRANKNDFNRTHIFSLIEFHHEPGKWLFGGIFKVVERHEDYSATQRGYSVVLSELYKDYIGRLIIDFHRYQGMRGRAFLLESYFNDLIVAEVLKRPFDGIKFPGYENINLSFLELELLYKY</sequence>
<proteinExistence type="predicted"/>
<dbReference type="Proteomes" id="UP000664034">
    <property type="component" value="Unassembled WGS sequence"/>
</dbReference>
<dbReference type="RefSeq" id="WP_207362962.1">
    <property type="nucleotide sequence ID" value="NZ_JAFMYV010000001.1"/>
</dbReference>
<dbReference type="EMBL" id="JAFMYV010000001">
    <property type="protein sequence ID" value="MBO0935408.1"/>
    <property type="molecule type" value="Genomic_DNA"/>
</dbReference>
<reference evidence="1" key="1">
    <citation type="submission" date="2021-03" db="EMBL/GenBank/DDBJ databases">
        <title>Fibrella sp. HMF5335 genome sequencing and assembly.</title>
        <authorList>
            <person name="Kang H."/>
            <person name="Kim H."/>
            <person name="Bae S."/>
            <person name="Joh K."/>
        </authorList>
    </citation>
    <scope>NUCLEOTIDE SEQUENCE</scope>
    <source>
        <strain evidence="1">HMF5335</strain>
    </source>
</reference>
<name>A0A939K395_9BACT</name>
<keyword evidence="2" id="KW-1185">Reference proteome</keyword>
<evidence type="ECO:0000313" key="1">
    <source>
        <dbReference type="EMBL" id="MBO0935408.1"/>
    </source>
</evidence>
<comment type="caution">
    <text evidence="1">The sequence shown here is derived from an EMBL/GenBank/DDBJ whole genome shotgun (WGS) entry which is preliminary data.</text>
</comment>
<accession>A0A939K395</accession>
<evidence type="ECO:0000313" key="2">
    <source>
        <dbReference type="Proteomes" id="UP000664034"/>
    </source>
</evidence>
<organism evidence="1 2">
    <name type="scientific">Fibrella rubiginis</name>
    <dbReference type="NCBI Taxonomy" id="2817060"/>
    <lineage>
        <taxon>Bacteria</taxon>
        <taxon>Pseudomonadati</taxon>
        <taxon>Bacteroidota</taxon>
        <taxon>Cytophagia</taxon>
        <taxon>Cytophagales</taxon>
        <taxon>Spirosomataceae</taxon>
        <taxon>Fibrella</taxon>
    </lineage>
</organism>